<dbReference type="Proteomes" id="UP000007350">
    <property type="component" value="Unassembled WGS sequence"/>
</dbReference>
<evidence type="ECO:0000313" key="2">
    <source>
        <dbReference type="EMBL" id="EKF38848.1"/>
    </source>
</evidence>
<keyword evidence="1" id="KW-0812">Transmembrane</keyword>
<protein>
    <submittedName>
        <fullName evidence="2">Uncharacterized protein</fullName>
    </submittedName>
</protein>
<dbReference type="EMBL" id="AHKC01004689">
    <property type="protein sequence ID" value="EKF38848.1"/>
    <property type="molecule type" value="Genomic_DNA"/>
</dbReference>
<keyword evidence="1" id="KW-1133">Transmembrane helix</keyword>
<keyword evidence="3" id="KW-1185">Reference proteome</keyword>
<accession>K2MU91</accession>
<gene>
    <name evidence="2" type="ORF">MOQ_000936</name>
</gene>
<evidence type="ECO:0000313" key="3">
    <source>
        <dbReference type="Proteomes" id="UP000007350"/>
    </source>
</evidence>
<comment type="caution">
    <text evidence="2">The sequence shown here is derived from an EMBL/GenBank/DDBJ whole genome shotgun (WGS) entry which is preliminary data.</text>
</comment>
<organism evidence="2 3">
    <name type="scientific">Trypanosoma cruzi marinkellei</name>
    <dbReference type="NCBI Taxonomy" id="85056"/>
    <lineage>
        <taxon>Eukaryota</taxon>
        <taxon>Discoba</taxon>
        <taxon>Euglenozoa</taxon>
        <taxon>Kinetoplastea</taxon>
        <taxon>Metakinetoplastina</taxon>
        <taxon>Trypanosomatida</taxon>
        <taxon>Trypanosomatidae</taxon>
        <taxon>Trypanosoma</taxon>
        <taxon>Schizotrypanum</taxon>
    </lineage>
</organism>
<feature type="transmembrane region" description="Helical" evidence="1">
    <location>
        <begin position="149"/>
        <end position="167"/>
    </location>
</feature>
<evidence type="ECO:0000256" key="1">
    <source>
        <dbReference type="SAM" id="Phobius"/>
    </source>
</evidence>
<sequence>MRSEEIPMWLRKRRGPLRTAPLGQWYARRCPLTHRRRHDFRARYATHVPDISETCETLVLCGRAEPTIHRGGARWAARWTEVSFVGASRPTDPVQLSRFAGMMFGRHVRGVVCVFCVFSGGADMCAGIVALLADSSTPLFSIPGCAEEWWLETSVLVLLVDCLLLGGKRERKRERAAAAAGVVAIFCGLPCRLLSVR</sequence>
<name>K2MU91_TRYCR</name>
<dbReference type="AlphaFoldDB" id="K2MU91"/>
<keyword evidence="1" id="KW-0472">Membrane</keyword>
<feature type="transmembrane region" description="Helical" evidence="1">
    <location>
        <begin position="111"/>
        <end position="133"/>
    </location>
</feature>
<proteinExistence type="predicted"/>
<reference evidence="2 3" key="1">
    <citation type="journal article" date="2012" name="BMC Genomics">
        <title>Comparative genomic analysis of human infective Trypanosoma cruzi lineages with the bat-restricted subspecies T. cruzi marinkellei.</title>
        <authorList>
            <person name="Franzen O."/>
            <person name="Talavera-Lopez C."/>
            <person name="Ochaya S."/>
            <person name="Butler C.E."/>
            <person name="Messenger L.A."/>
            <person name="Lewis M.D."/>
            <person name="Llewellyn M.S."/>
            <person name="Marinkelle C.J."/>
            <person name="Tyler K.M."/>
            <person name="Miles M.A."/>
            <person name="Andersson B."/>
        </authorList>
    </citation>
    <scope>NUCLEOTIDE SEQUENCE [LARGE SCALE GENOMIC DNA]</scope>
    <source>
        <strain evidence="2 3">B7</strain>
    </source>
</reference>